<feature type="signal peptide" evidence="1">
    <location>
        <begin position="1"/>
        <end position="23"/>
    </location>
</feature>
<dbReference type="NCBIfam" id="TIGR04183">
    <property type="entry name" value="Por_Secre_tail"/>
    <property type="match status" value="1"/>
</dbReference>
<evidence type="ECO:0000259" key="2">
    <source>
        <dbReference type="Pfam" id="PF18962"/>
    </source>
</evidence>
<dbReference type="RefSeq" id="WP_127802616.1">
    <property type="nucleotide sequence ID" value="NZ_SACY01000001.1"/>
</dbReference>
<keyword evidence="4" id="KW-1185">Reference proteome</keyword>
<protein>
    <submittedName>
        <fullName evidence="3">T9SS type A sorting domain-containing protein</fullName>
    </submittedName>
</protein>
<keyword evidence="1" id="KW-0732">Signal</keyword>
<feature type="domain" description="Secretion system C-terminal sorting" evidence="2">
    <location>
        <begin position="65"/>
        <end position="141"/>
    </location>
</feature>
<dbReference type="Proteomes" id="UP000282832">
    <property type="component" value="Unassembled WGS sequence"/>
</dbReference>
<evidence type="ECO:0000256" key="1">
    <source>
        <dbReference type="SAM" id="SignalP"/>
    </source>
</evidence>
<dbReference type="OrthoDB" id="1522390at2"/>
<comment type="caution">
    <text evidence="3">The sequence shown here is derived from an EMBL/GenBank/DDBJ whole genome shotgun (WGS) entry which is preliminary data.</text>
</comment>
<accession>A0A437PXT0</accession>
<name>A0A437PXT0_9BACT</name>
<dbReference type="EMBL" id="SACY01000001">
    <property type="protein sequence ID" value="RVU27065.1"/>
    <property type="molecule type" value="Genomic_DNA"/>
</dbReference>
<reference evidence="3 4" key="1">
    <citation type="submission" date="2019-01" db="EMBL/GenBank/DDBJ databases">
        <authorList>
            <person name="Chen W.-M."/>
        </authorList>
    </citation>
    <scope>NUCLEOTIDE SEQUENCE [LARGE SCALE GENOMIC DNA]</scope>
    <source>
        <strain evidence="3 4">FSY-15</strain>
    </source>
</reference>
<feature type="chain" id="PRO_5019182090" evidence="1">
    <location>
        <begin position="24"/>
        <end position="143"/>
    </location>
</feature>
<dbReference type="InterPro" id="IPR026444">
    <property type="entry name" value="Secre_tail"/>
</dbReference>
<sequence length="143" mass="16148">MRKRILHIATSLFVVIATTSALAGTHGKQNAYSHAIQSAFNLKYENNPGEETYLFRNDRLTVSQLYPNPASDYVQIDVRSTGNLQDLKLVIFNIIGQEVKTVSLDPNEKSQRINLRDLNPGMYPYQLVLDGRSLVTKKLIINN</sequence>
<evidence type="ECO:0000313" key="4">
    <source>
        <dbReference type="Proteomes" id="UP000282832"/>
    </source>
</evidence>
<dbReference type="AlphaFoldDB" id="A0A437PXT0"/>
<evidence type="ECO:0000313" key="3">
    <source>
        <dbReference type="EMBL" id="RVU27065.1"/>
    </source>
</evidence>
<dbReference type="Pfam" id="PF18962">
    <property type="entry name" value="Por_Secre_tail"/>
    <property type="match status" value="1"/>
</dbReference>
<proteinExistence type="predicted"/>
<gene>
    <name evidence="3" type="ORF">EOJ36_03450</name>
</gene>
<organism evidence="3 4">
    <name type="scientific">Sandaracinomonas limnophila</name>
    <dbReference type="NCBI Taxonomy" id="1862386"/>
    <lineage>
        <taxon>Bacteria</taxon>
        <taxon>Pseudomonadati</taxon>
        <taxon>Bacteroidota</taxon>
        <taxon>Cytophagia</taxon>
        <taxon>Cytophagales</taxon>
        <taxon>Flectobacillaceae</taxon>
        <taxon>Sandaracinomonas</taxon>
    </lineage>
</organism>